<dbReference type="PANTHER" id="PTHR12110">
    <property type="entry name" value="HYDROXYPYRUVATE ISOMERASE"/>
    <property type="match status" value="1"/>
</dbReference>
<comment type="caution">
    <text evidence="2">The sequence shown here is derived from an EMBL/GenBank/DDBJ whole genome shotgun (WGS) entry which is preliminary data.</text>
</comment>
<dbReference type="Gene3D" id="3.20.20.150">
    <property type="entry name" value="Divalent-metal-dependent TIM barrel enzymes"/>
    <property type="match status" value="1"/>
</dbReference>
<reference evidence="2 3" key="1">
    <citation type="journal article" date="2011" name="J. Bacteriol.">
        <title>Draft genome sequence of the thermoalkaliphilic Caldalkalibacillus thermarum strain TA2.A1.</title>
        <authorList>
            <person name="Kalamorz F."/>
            <person name="Keis S."/>
            <person name="McMillan D.G."/>
            <person name="Olsson K."/>
            <person name="Stanton J.A."/>
            <person name="Stockwell P."/>
            <person name="Black M.A."/>
            <person name="Klingeman D.M."/>
            <person name="Land M.L."/>
            <person name="Han C.S."/>
            <person name="Martin S.L."/>
            <person name="Becher S.A."/>
            <person name="Peddie C.J."/>
            <person name="Morgan H.W."/>
            <person name="Matthies D."/>
            <person name="Preiss L."/>
            <person name="Meier T."/>
            <person name="Brown S.D."/>
            <person name="Cook G.M."/>
        </authorList>
    </citation>
    <scope>NUCLEOTIDE SEQUENCE [LARGE SCALE GENOMIC DNA]</scope>
    <source>
        <strain evidence="2 3">TA2.A1</strain>
    </source>
</reference>
<proteinExistence type="predicted"/>
<dbReference type="InterPro" id="IPR050312">
    <property type="entry name" value="IolE/XylAMocC-like"/>
</dbReference>
<gene>
    <name evidence="2" type="ORF">CathTA2_0601</name>
</gene>
<sequence>MLHAQCRFQLGVHPINWVGEDVREHGDHYTYEQVMDEMAALGFKGTEMSRKFPKDVDRLKQELSKRGLQLTSQWKSVLFSDPNRMEEELEAYRGHVRFLKEMGSKVVSTAEVGGSLHWDPRRSPDEKEVIPLDDSGWDSLVEGLNRAGKICRDHGLYLVYHHHAGTVIEKPAEIQKLMELTDPELVFLLYDTGHAYYGGNDPHTLLLKFYDRIKYIHFKDVRQHVLDQVKAKKMSFLDAVKAGVYTVPGDGCLDFKPILQTLVERKYSGWVLIEAEQDPLVANPYEYAKKGKEHIEGLLEALLQKQR</sequence>
<dbReference type="Pfam" id="PF01261">
    <property type="entry name" value="AP_endonuc_2"/>
    <property type="match status" value="1"/>
</dbReference>
<dbReference type="EMBL" id="AFCE01000076">
    <property type="protein sequence ID" value="EGL83854.1"/>
    <property type="molecule type" value="Genomic_DNA"/>
</dbReference>
<dbReference type="eggNOG" id="COG1082">
    <property type="taxonomic scope" value="Bacteria"/>
</dbReference>
<evidence type="ECO:0000313" key="3">
    <source>
        <dbReference type="Proteomes" id="UP000010716"/>
    </source>
</evidence>
<dbReference type="InterPro" id="IPR013022">
    <property type="entry name" value="Xyl_isomerase-like_TIM-brl"/>
</dbReference>
<name>F5L489_CALTT</name>
<dbReference type="RefSeq" id="WP_007502966.1">
    <property type="nucleotide sequence ID" value="NZ_AFCE01000076.1"/>
</dbReference>
<organism evidence="2 3">
    <name type="scientific">Caldalkalibacillus thermarum (strain TA2.A1)</name>
    <dbReference type="NCBI Taxonomy" id="986075"/>
    <lineage>
        <taxon>Bacteria</taxon>
        <taxon>Bacillati</taxon>
        <taxon>Bacillota</taxon>
        <taxon>Bacilli</taxon>
        <taxon>Bacillales</taxon>
        <taxon>Bacillaceae</taxon>
        <taxon>Caldalkalibacillus</taxon>
    </lineage>
</organism>
<dbReference type="InterPro" id="IPR036237">
    <property type="entry name" value="Xyl_isomerase-like_sf"/>
</dbReference>
<dbReference type="GO" id="GO:0016853">
    <property type="term" value="F:isomerase activity"/>
    <property type="evidence" value="ECO:0007669"/>
    <property type="project" value="UniProtKB-KW"/>
</dbReference>
<evidence type="ECO:0000313" key="2">
    <source>
        <dbReference type="EMBL" id="EGL83854.1"/>
    </source>
</evidence>
<evidence type="ECO:0000259" key="1">
    <source>
        <dbReference type="Pfam" id="PF01261"/>
    </source>
</evidence>
<dbReference type="NCBIfam" id="TIGR04379">
    <property type="entry name" value="myo_inos_iolE"/>
    <property type="match status" value="1"/>
</dbReference>
<dbReference type="SUPFAM" id="SSF51658">
    <property type="entry name" value="Xylose isomerase-like"/>
    <property type="match status" value="1"/>
</dbReference>
<protein>
    <submittedName>
        <fullName evidence="2">Xylose isomerase domain-containing protein TIM barrel</fullName>
    </submittedName>
</protein>
<dbReference type="InterPro" id="IPR030823">
    <property type="entry name" value="IolE/MocC"/>
</dbReference>
<feature type="domain" description="Xylose isomerase-like TIM barrel" evidence="1">
    <location>
        <begin position="36"/>
        <end position="295"/>
    </location>
</feature>
<dbReference type="Proteomes" id="UP000010716">
    <property type="component" value="Unassembled WGS sequence"/>
</dbReference>
<keyword evidence="2" id="KW-0413">Isomerase</keyword>
<accession>F5L489</accession>
<dbReference type="AlphaFoldDB" id="F5L489"/>
<dbReference type="PANTHER" id="PTHR12110:SF41">
    <property type="entry name" value="INOSOSE DEHYDRATASE"/>
    <property type="match status" value="1"/>
</dbReference>